<dbReference type="SUPFAM" id="SSF53807">
    <property type="entry name" value="Helical backbone' metal receptor"/>
    <property type="match status" value="1"/>
</dbReference>
<evidence type="ECO:0000256" key="6">
    <source>
        <dbReference type="SAM" id="SignalP"/>
    </source>
</evidence>
<dbReference type="RefSeq" id="WP_256312072.1">
    <property type="nucleotide sequence ID" value="NZ_JANGAC010000011.1"/>
</dbReference>
<dbReference type="CDD" id="cd01140">
    <property type="entry name" value="FatB"/>
    <property type="match status" value="1"/>
</dbReference>
<dbReference type="PROSITE" id="PS51257">
    <property type="entry name" value="PROKAR_LIPOPROTEIN"/>
    <property type="match status" value="1"/>
</dbReference>
<feature type="coiled-coil region" evidence="5">
    <location>
        <begin position="180"/>
        <end position="207"/>
    </location>
</feature>
<dbReference type="PANTHER" id="PTHR30532:SF28">
    <property type="entry name" value="PETROBACTIN-BINDING PROTEIN YCLQ"/>
    <property type="match status" value="1"/>
</dbReference>
<protein>
    <submittedName>
        <fullName evidence="8">Siderophore ABC transporter substrate-binding protein</fullName>
    </submittedName>
</protein>
<dbReference type="EMBL" id="JANGAC010000011">
    <property type="protein sequence ID" value="MCQ4924309.1"/>
    <property type="molecule type" value="Genomic_DNA"/>
</dbReference>
<keyword evidence="9" id="KW-1185">Reference proteome</keyword>
<feature type="domain" description="Fe/B12 periplasmic-binding" evidence="7">
    <location>
        <begin position="72"/>
        <end position="329"/>
    </location>
</feature>
<dbReference type="Proteomes" id="UP001524478">
    <property type="component" value="Unassembled WGS sequence"/>
</dbReference>
<evidence type="ECO:0000256" key="1">
    <source>
        <dbReference type="ARBA" id="ARBA00004196"/>
    </source>
</evidence>
<evidence type="ECO:0000256" key="4">
    <source>
        <dbReference type="ARBA" id="ARBA00022729"/>
    </source>
</evidence>
<proteinExistence type="inferred from homology"/>
<comment type="subcellular location">
    <subcellularLocation>
        <location evidence="1">Cell envelope</location>
    </subcellularLocation>
</comment>
<comment type="caution">
    <text evidence="8">The sequence shown here is derived from an EMBL/GenBank/DDBJ whole genome shotgun (WGS) entry which is preliminary data.</text>
</comment>
<dbReference type="PANTHER" id="PTHR30532">
    <property type="entry name" value="IRON III DICITRATE-BINDING PERIPLASMIC PROTEIN"/>
    <property type="match status" value="1"/>
</dbReference>
<name>A0ABT1SCU5_9FIRM</name>
<comment type="similarity">
    <text evidence="2">Belongs to the bacterial solute-binding protein 8 family.</text>
</comment>
<evidence type="ECO:0000313" key="8">
    <source>
        <dbReference type="EMBL" id="MCQ4924309.1"/>
    </source>
</evidence>
<keyword evidence="4 6" id="KW-0732">Signal</keyword>
<sequence>MKKTKSLLILVLVIVAALTLTACNSKKTPEDIVVDSQNKENVQTPNKNAEEPSAITITHQLGETVVNKKPEKVIVFDYATLDSLDKLGVEIIGLPKSNIPTFLEKFNDEKYEDVGTLFEPNFEKIFELEPDVIFVSGRQAEVYDELAKIAPTVFLNIDGANYMKSFTDNVKVLGEIFGKEDLVEKELASINEAVQALNKAVTEDEKNALIVMANDGAISVYGEGSRFGIIHGDFGFIPIDKNIPADNHGDKVTFEYILEKDPQYILIIDRAATTGGSTSAEQIFDNDIIKQTQAYKNDKIIYLSSQVWYVASGGLTGTMTMIEDIQSGL</sequence>
<feature type="chain" id="PRO_5045956484" evidence="6">
    <location>
        <begin position="23"/>
        <end position="329"/>
    </location>
</feature>
<feature type="signal peptide" evidence="6">
    <location>
        <begin position="1"/>
        <end position="22"/>
    </location>
</feature>
<dbReference type="InterPro" id="IPR002491">
    <property type="entry name" value="ABC_transptr_periplasmic_BD"/>
</dbReference>
<dbReference type="Gene3D" id="3.40.50.1980">
    <property type="entry name" value="Nitrogenase molybdenum iron protein domain"/>
    <property type="match status" value="2"/>
</dbReference>
<keyword evidence="3" id="KW-0813">Transport</keyword>
<dbReference type="Pfam" id="PF01497">
    <property type="entry name" value="Peripla_BP_2"/>
    <property type="match status" value="1"/>
</dbReference>
<evidence type="ECO:0000256" key="3">
    <source>
        <dbReference type="ARBA" id="ARBA00022448"/>
    </source>
</evidence>
<accession>A0ABT1SCU5</accession>
<keyword evidence="5" id="KW-0175">Coiled coil</keyword>
<organism evidence="8 9">
    <name type="scientific">Tissierella carlieri</name>
    <dbReference type="NCBI Taxonomy" id="689904"/>
    <lineage>
        <taxon>Bacteria</taxon>
        <taxon>Bacillati</taxon>
        <taxon>Bacillota</taxon>
        <taxon>Tissierellia</taxon>
        <taxon>Tissierellales</taxon>
        <taxon>Tissierellaceae</taxon>
        <taxon>Tissierella</taxon>
    </lineage>
</organism>
<dbReference type="PROSITE" id="PS50983">
    <property type="entry name" value="FE_B12_PBP"/>
    <property type="match status" value="1"/>
</dbReference>
<gene>
    <name evidence="8" type="ORF">NE686_14495</name>
</gene>
<evidence type="ECO:0000313" key="9">
    <source>
        <dbReference type="Proteomes" id="UP001524478"/>
    </source>
</evidence>
<evidence type="ECO:0000259" key="7">
    <source>
        <dbReference type="PROSITE" id="PS50983"/>
    </source>
</evidence>
<evidence type="ECO:0000256" key="5">
    <source>
        <dbReference type="SAM" id="Coils"/>
    </source>
</evidence>
<evidence type="ECO:0000256" key="2">
    <source>
        <dbReference type="ARBA" id="ARBA00008814"/>
    </source>
</evidence>
<reference evidence="8 9" key="1">
    <citation type="submission" date="2022-06" db="EMBL/GenBank/DDBJ databases">
        <title>Isolation of gut microbiota from human fecal samples.</title>
        <authorList>
            <person name="Pamer E.G."/>
            <person name="Barat B."/>
            <person name="Waligurski E."/>
            <person name="Medina S."/>
            <person name="Paddock L."/>
            <person name="Mostad J."/>
        </authorList>
    </citation>
    <scope>NUCLEOTIDE SEQUENCE [LARGE SCALE GENOMIC DNA]</scope>
    <source>
        <strain evidence="8 9">DFI.7.95</strain>
    </source>
</reference>
<dbReference type="InterPro" id="IPR051313">
    <property type="entry name" value="Bact_iron-sidero_bind"/>
</dbReference>
<dbReference type="InterPro" id="IPR033870">
    <property type="entry name" value="FatB"/>
</dbReference>